<name>A0A8I3Q7P7_CANLF</name>
<evidence type="ECO:0000259" key="9">
    <source>
        <dbReference type="Pfam" id="PF04083"/>
    </source>
</evidence>
<feature type="compositionally biased region" description="Pro residues" evidence="8">
    <location>
        <begin position="465"/>
        <end position="474"/>
    </location>
</feature>
<dbReference type="OrthoDB" id="9974421at2759"/>
<dbReference type="GO" id="GO:0006629">
    <property type="term" value="P:lipid metabolic process"/>
    <property type="evidence" value="ECO:0000318"/>
    <property type="project" value="GO_Central"/>
</dbReference>
<comment type="catalytic activity">
    <reaction evidence="1">
        <text>a triacylglycerol + H2O = a diacylglycerol + a fatty acid + H(+)</text>
        <dbReference type="Rhea" id="RHEA:12044"/>
        <dbReference type="ChEBI" id="CHEBI:15377"/>
        <dbReference type="ChEBI" id="CHEBI:15378"/>
        <dbReference type="ChEBI" id="CHEBI:17855"/>
        <dbReference type="ChEBI" id="CHEBI:18035"/>
        <dbReference type="ChEBI" id="CHEBI:28868"/>
        <dbReference type="EC" id="3.1.1.3"/>
    </reaction>
</comment>
<evidence type="ECO:0000256" key="3">
    <source>
        <dbReference type="ARBA" id="ARBA00013279"/>
    </source>
</evidence>
<feature type="compositionally biased region" description="Low complexity" evidence="8">
    <location>
        <begin position="392"/>
        <end position="420"/>
    </location>
</feature>
<dbReference type="PANTHER" id="PTHR11005">
    <property type="entry name" value="LYSOSOMAL ACID LIPASE-RELATED"/>
    <property type="match status" value="1"/>
</dbReference>
<reference evidence="10" key="3">
    <citation type="submission" date="2025-09" db="UniProtKB">
        <authorList>
            <consortium name="Ensembl"/>
        </authorList>
    </citation>
    <scope>IDENTIFICATION</scope>
    <source>
        <strain evidence="10">Boxer</strain>
    </source>
</reference>
<feature type="compositionally biased region" description="Low complexity" evidence="8">
    <location>
        <begin position="176"/>
        <end position="186"/>
    </location>
</feature>
<keyword evidence="11" id="KW-1185">Reference proteome</keyword>
<dbReference type="GO" id="GO:0004806">
    <property type="term" value="F:triacylglycerol lipase activity"/>
    <property type="evidence" value="ECO:0007669"/>
    <property type="project" value="UniProtKB-EC"/>
</dbReference>
<evidence type="ECO:0000256" key="4">
    <source>
        <dbReference type="ARBA" id="ARBA00018752"/>
    </source>
</evidence>
<comment type="catalytic activity">
    <reaction evidence="6">
        <text>1,2,3-tri-(9Z-octadecenoyl)-glycerol + H2O = 1,2-di-(9Z-octadecenoyl)-sn-glycerol + (9Z)-octadecenoate + H(+)</text>
        <dbReference type="Rhea" id="RHEA:39931"/>
        <dbReference type="ChEBI" id="CHEBI:15377"/>
        <dbReference type="ChEBI" id="CHEBI:15378"/>
        <dbReference type="ChEBI" id="CHEBI:30823"/>
        <dbReference type="ChEBI" id="CHEBI:52333"/>
        <dbReference type="ChEBI" id="CHEBI:53753"/>
    </reaction>
    <physiologicalReaction direction="left-to-right" evidence="6">
        <dbReference type="Rhea" id="RHEA:39932"/>
    </physiologicalReaction>
</comment>
<comment type="function">
    <text evidence="5">Catalyzes the hydrolysis of triacylglycerols to yield free fatty acids, diacylglycerol, monoacylglycerol, and glycerol. Shows a preferential hydrolysis at the sn-3 position of triacylglycerol.</text>
</comment>
<feature type="domain" description="Partial AB-hydrolase lipase" evidence="9">
    <location>
        <begin position="520"/>
        <end position="582"/>
    </location>
</feature>
<evidence type="ECO:0000256" key="7">
    <source>
        <dbReference type="ARBA" id="ARBA00051822"/>
    </source>
</evidence>
<feature type="compositionally biased region" description="Pro residues" evidence="8">
    <location>
        <begin position="53"/>
        <end position="105"/>
    </location>
</feature>
<comment type="similarity">
    <text evidence="2">Belongs to the AB hydrolase superfamily. Lipase family.</text>
</comment>
<dbReference type="AlphaFoldDB" id="A0A8I3Q7P7"/>
<gene>
    <name evidence="10" type="primary">LIPJ</name>
</gene>
<feature type="compositionally biased region" description="Low complexity" evidence="8">
    <location>
        <begin position="42"/>
        <end position="52"/>
    </location>
</feature>
<feature type="compositionally biased region" description="Low complexity" evidence="8">
    <location>
        <begin position="294"/>
        <end position="304"/>
    </location>
</feature>
<proteinExistence type="inferred from homology"/>
<feature type="compositionally biased region" description="Pro residues" evidence="8">
    <location>
        <begin position="382"/>
        <end position="391"/>
    </location>
</feature>
<dbReference type="FunFam" id="3.40.50.1820:FF:000012">
    <property type="entry name" value="Lipase"/>
    <property type="match status" value="1"/>
</dbReference>
<dbReference type="Reactome" id="R-CFA-6809371">
    <property type="pathway name" value="Formation of the cornified envelope"/>
</dbReference>
<protein>
    <recommendedName>
        <fullName evidence="4">Gastric triacylglycerol lipase</fullName>
        <ecNumber evidence="3">3.1.1.3</ecNumber>
    </recommendedName>
</protein>
<dbReference type="EC" id="3.1.1.3" evidence="3"/>
<dbReference type="GeneTree" id="ENSGT00940000163386"/>
<feature type="compositionally biased region" description="Low complexity" evidence="8">
    <location>
        <begin position="193"/>
        <end position="204"/>
    </location>
</feature>
<feature type="compositionally biased region" description="Pro residues" evidence="8">
    <location>
        <begin position="421"/>
        <end position="440"/>
    </location>
</feature>
<dbReference type="SUPFAM" id="SSF53474">
    <property type="entry name" value="alpha/beta-Hydrolases"/>
    <property type="match status" value="1"/>
</dbReference>
<dbReference type="Ensembl" id="ENSCAFT00845052326.1">
    <property type="protein sequence ID" value="ENSCAFP00845041043.1"/>
    <property type="gene ID" value="ENSCAFG00845029555.1"/>
</dbReference>
<accession>A0A8I3Q7P7</accession>
<comment type="catalytic activity">
    <reaction evidence="7">
        <text>1,2,3-trioctanoylglycerol + H2O = 1,2-dioctanoyl-sn-glycerol + octanoate + H(+)</text>
        <dbReference type="Rhea" id="RHEA:40047"/>
        <dbReference type="ChEBI" id="CHEBI:15377"/>
        <dbReference type="ChEBI" id="CHEBI:15378"/>
        <dbReference type="ChEBI" id="CHEBI:25646"/>
        <dbReference type="ChEBI" id="CHEBI:76978"/>
        <dbReference type="ChEBI" id="CHEBI:76979"/>
    </reaction>
    <physiologicalReaction direction="left-to-right" evidence="7">
        <dbReference type="Rhea" id="RHEA:40048"/>
    </physiologicalReaction>
</comment>
<dbReference type="Gene3D" id="3.40.50.1820">
    <property type="entry name" value="alpha/beta hydrolase"/>
    <property type="match status" value="1"/>
</dbReference>
<reference evidence="10" key="2">
    <citation type="submission" date="2025-08" db="UniProtKB">
        <authorList>
            <consortium name="Ensembl"/>
        </authorList>
    </citation>
    <scope>IDENTIFICATION</scope>
    <source>
        <strain evidence="10">Boxer</strain>
    </source>
</reference>
<sequence length="863" mass="91770">MDPPRRPGPARARGQVPGGPGGGRCSRLPDPAGLLRTPSSRPGLLPDPAGLHPLPPPGAPPRPCGAPPHPLPHPGTPPRPCGAPPHPLPQAGTPPGPRGAPPHPLLPARDSSRTPRGSSAPPPPAQGSSPTPRGSTPSPPPRDSSPTLRGSSAPPPPTRDSSWTPRGSSAPPPPGRGSSPTPRGSSAPPPPARDSSPTPQGSTPSPTPGLLPDPAGLLRTPSSDQGLLLDPAGLLCTPSPSPGLLPDSGGLLRTPSSRPGLLPGPRGAPLHPLPPARDSSQTPGASSAPPPPARDSSPTPRGSSAPPPPARDSSPTPRGSSAPPPPARGSSRTPGASSAHPPPARGSSPTPRGSSHSPWLLPLFPPPPLPFLQHRLLHTPPRRPGAPPPPGRSHSSHSPCSSRSPPRPLLSSPRPRCPHPGLLPLPPPRGPLPVPLPLPRPRLGSRGRARTAHAAPGTRALGPGARPPRPPAGHPPGAAASSHTVRSHVSFLFRVMSLVFLLGTTQAVFRSGNPEVNMNISQIISYWGYPDEVYDIVTEDGYVLGLYRIPYGKTNNDNSTQRLVVYLQHGLFTSASSWISNLPNNSLGFILADAGYDVWMGNSRGTTWSRKHTYLNTNSKEFWAFSFDEMAKYDLPASINFIVRHTGQEGIFYVGHSQGTSIAFITFSTIPKIAGRIKVFFALAPVFSIKNSNSPLIKMAYRWRSLIKTFFGSKDFLPNTSFKRFVGSKLCPLKIIGKICRDILFMMYGCDLENLNMSRMDVYMSQNPAGTSIQNMVHWSQLFNSSHLRAFDWGSPALNLVHFNQATPPFYNVTDMNVSTATGMEAMTWWPILKTWRICFLKLHTIFTIKLFLTTIILTFCSD</sequence>
<evidence type="ECO:0000256" key="8">
    <source>
        <dbReference type="SAM" id="MobiDB-lite"/>
    </source>
</evidence>
<dbReference type="Proteomes" id="UP000805418">
    <property type="component" value="Chromosome 26"/>
</dbReference>
<feature type="compositionally biased region" description="Low complexity" evidence="8">
    <location>
        <begin position="106"/>
        <end position="119"/>
    </location>
</feature>
<dbReference type="GO" id="GO:0016298">
    <property type="term" value="F:lipase activity"/>
    <property type="evidence" value="ECO:0000318"/>
    <property type="project" value="GO_Central"/>
</dbReference>
<evidence type="ECO:0000256" key="5">
    <source>
        <dbReference type="ARBA" id="ARBA00045163"/>
    </source>
</evidence>
<dbReference type="InterPro" id="IPR029058">
    <property type="entry name" value="AB_hydrolase_fold"/>
</dbReference>
<feature type="compositionally biased region" description="Low complexity" evidence="8">
    <location>
        <begin position="242"/>
        <end position="287"/>
    </location>
</feature>
<dbReference type="InterPro" id="IPR006693">
    <property type="entry name" value="AB_hydrolase_lipase"/>
</dbReference>
<feature type="compositionally biased region" description="Polar residues" evidence="8">
    <location>
        <begin position="347"/>
        <end position="357"/>
    </location>
</feature>
<evidence type="ECO:0000256" key="1">
    <source>
        <dbReference type="ARBA" id="ARBA00001024"/>
    </source>
</evidence>
<organism evidence="10 11">
    <name type="scientific">Canis lupus familiaris</name>
    <name type="common">Dog</name>
    <name type="synonym">Canis familiaris</name>
    <dbReference type="NCBI Taxonomy" id="9615"/>
    <lineage>
        <taxon>Eukaryota</taxon>
        <taxon>Metazoa</taxon>
        <taxon>Chordata</taxon>
        <taxon>Craniata</taxon>
        <taxon>Vertebrata</taxon>
        <taxon>Euteleostomi</taxon>
        <taxon>Mammalia</taxon>
        <taxon>Eutheria</taxon>
        <taxon>Laurasiatheria</taxon>
        <taxon>Carnivora</taxon>
        <taxon>Caniformia</taxon>
        <taxon>Canidae</taxon>
        <taxon>Canis</taxon>
    </lineage>
</organism>
<reference evidence="10" key="1">
    <citation type="submission" date="2020-03" db="EMBL/GenBank/DDBJ databases">
        <title>Long-read based genome assembly of a Labrador retriever dog.</title>
        <authorList>
            <person name="Eory L."/>
            <person name="Zhang W."/>
            <person name="Schoenebeck J."/>
        </authorList>
    </citation>
    <scope>NUCLEOTIDE SEQUENCE [LARGE SCALE GENOMIC DNA]</scope>
    <source>
        <strain evidence="10">Labrador retriever</strain>
    </source>
</reference>
<feature type="compositionally biased region" description="Low complexity" evidence="8">
    <location>
        <begin position="126"/>
        <end position="136"/>
    </location>
</feature>
<feature type="region of interest" description="Disordered" evidence="8">
    <location>
        <begin position="1"/>
        <end position="481"/>
    </location>
</feature>
<evidence type="ECO:0000256" key="2">
    <source>
        <dbReference type="ARBA" id="ARBA00010701"/>
    </source>
</evidence>
<evidence type="ECO:0000313" key="10">
    <source>
        <dbReference type="Ensembl" id="ENSCAFP00845041043.1"/>
    </source>
</evidence>
<evidence type="ECO:0000256" key="6">
    <source>
        <dbReference type="ARBA" id="ARBA00050265"/>
    </source>
</evidence>
<evidence type="ECO:0000313" key="11">
    <source>
        <dbReference type="Proteomes" id="UP000805418"/>
    </source>
</evidence>
<dbReference type="Pfam" id="PF04083">
    <property type="entry name" value="Abhydro_lipase"/>
    <property type="match status" value="1"/>
</dbReference>
<feature type="compositionally biased region" description="Low complexity" evidence="8">
    <location>
        <begin position="454"/>
        <end position="464"/>
    </location>
</feature>
<feature type="compositionally biased region" description="Low complexity" evidence="8">
    <location>
        <begin position="311"/>
        <end position="321"/>
    </location>
</feature>